<dbReference type="EMBL" id="JAGPXF010000001">
    <property type="protein sequence ID" value="KAH7262834.1"/>
    <property type="molecule type" value="Genomic_DNA"/>
</dbReference>
<reference evidence="1" key="1">
    <citation type="journal article" date="2021" name="Nat. Commun.">
        <title>Genetic determinants of endophytism in the Arabidopsis root mycobiome.</title>
        <authorList>
            <person name="Mesny F."/>
            <person name="Miyauchi S."/>
            <person name="Thiergart T."/>
            <person name="Pickel B."/>
            <person name="Atanasova L."/>
            <person name="Karlsson M."/>
            <person name="Huettel B."/>
            <person name="Barry K.W."/>
            <person name="Haridas S."/>
            <person name="Chen C."/>
            <person name="Bauer D."/>
            <person name="Andreopoulos W."/>
            <person name="Pangilinan J."/>
            <person name="LaButti K."/>
            <person name="Riley R."/>
            <person name="Lipzen A."/>
            <person name="Clum A."/>
            <person name="Drula E."/>
            <person name="Henrissat B."/>
            <person name="Kohler A."/>
            <person name="Grigoriev I.V."/>
            <person name="Martin F.M."/>
            <person name="Hacquard S."/>
        </authorList>
    </citation>
    <scope>NUCLEOTIDE SEQUENCE</scope>
    <source>
        <strain evidence="1">MPI-SDFR-AT-0068</strain>
    </source>
</reference>
<dbReference type="SUPFAM" id="SSF54637">
    <property type="entry name" value="Thioesterase/thiol ester dehydrase-isomerase"/>
    <property type="match status" value="1"/>
</dbReference>
<dbReference type="CDD" id="cd00586">
    <property type="entry name" value="4HBT"/>
    <property type="match status" value="1"/>
</dbReference>
<dbReference type="Gene3D" id="3.10.129.10">
    <property type="entry name" value="Hotdog Thioesterase"/>
    <property type="match status" value="1"/>
</dbReference>
<dbReference type="OrthoDB" id="5538558at2759"/>
<sequence>MKAVCDGSVGAGLIPNYVRLPRVILGNVILTSTPQFILYHHTSAILPKHPRTMSLSRIRLVKRPIGVVAKAPVFQSRFYSVGGNKPIHDSPPLTSRWFADLQGQLKELTDSKQSSECARQARELYEFSQTNWLELLAGQQGFLTDKKWRGLDNHQLLWGDMHGHVNNVMYNRYVETGRVHFIRQHSEDATADERSQWDDLPTPRSLGLILKSITTEYKFPLKFPDHITLVYKLLEEPTYESTSLKMEAWILSEQYRRVAARCIDDTVIYDYTTAKKSVLKPFMVDKLKRTFKSQQESQRKYTDEANRVIKAVEELKMQYT</sequence>
<comment type="caution">
    <text evidence="1">The sequence shown here is derived from an EMBL/GenBank/DDBJ whole genome shotgun (WGS) entry which is preliminary data.</text>
</comment>
<dbReference type="PANTHER" id="PTHR31793:SF39">
    <property type="entry name" value="THIOESTERASE_THIOL ESTER DEHYDRASE-ISOMERASE"/>
    <property type="match status" value="1"/>
</dbReference>
<dbReference type="Pfam" id="PF13279">
    <property type="entry name" value="4HBT_2"/>
    <property type="match status" value="1"/>
</dbReference>
<protein>
    <submittedName>
        <fullName evidence="1">Thioesterase-like superfamily-domain-containing protein</fullName>
    </submittedName>
</protein>
<dbReference type="InterPro" id="IPR029069">
    <property type="entry name" value="HotDog_dom_sf"/>
</dbReference>
<dbReference type="Proteomes" id="UP000813427">
    <property type="component" value="Unassembled WGS sequence"/>
</dbReference>
<dbReference type="GO" id="GO:0047617">
    <property type="term" value="F:fatty acyl-CoA hydrolase activity"/>
    <property type="evidence" value="ECO:0007669"/>
    <property type="project" value="TreeGrafter"/>
</dbReference>
<gene>
    <name evidence="1" type="ORF">BKA59DRAFT_449053</name>
</gene>
<dbReference type="AlphaFoldDB" id="A0A8K0S5H3"/>
<dbReference type="PANTHER" id="PTHR31793">
    <property type="entry name" value="4-HYDROXYBENZOYL-COA THIOESTERASE FAMILY MEMBER"/>
    <property type="match status" value="1"/>
</dbReference>
<organism evidence="1 2">
    <name type="scientific">Fusarium tricinctum</name>
    <dbReference type="NCBI Taxonomy" id="61284"/>
    <lineage>
        <taxon>Eukaryota</taxon>
        <taxon>Fungi</taxon>
        <taxon>Dikarya</taxon>
        <taxon>Ascomycota</taxon>
        <taxon>Pezizomycotina</taxon>
        <taxon>Sordariomycetes</taxon>
        <taxon>Hypocreomycetidae</taxon>
        <taxon>Hypocreales</taxon>
        <taxon>Nectriaceae</taxon>
        <taxon>Fusarium</taxon>
        <taxon>Fusarium tricinctum species complex</taxon>
    </lineage>
</organism>
<accession>A0A8K0S5H3</accession>
<proteinExistence type="predicted"/>
<dbReference type="InterPro" id="IPR050563">
    <property type="entry name" value="4-hydroxybenzoyl-CoA_TE"/>
</dbReference>
<name>A0A8K0S5H3_9HYPO</name>
<evidence type="ECO:0000313" key="2">
    <source>
        <dbReference type="Proteomes" id="UP000813427"/>
    </source>
</evidence>
<keyword evidence="2" id="KW-1185">Reference proteome</keyword>
<evidence type="ECO:0000313" key="1">
    <source>
        <dbReference type="EMBL" id="KAH7262834.1"/>
    </source>
</evidence>